<evidence type="ECO:0000313" key="2">
    <source>
        <dbReference type="Proteomes" id="UP000193642"/>
    </source>
</evidence>
<organism evidence="1 2">
    <name type="scientific">Rhizoclosmatium globosum</name>
    <dbReference type="NCBI Taxonomy" id="329046"/>
    <lineage>
        <taxon>Eukaryota</taxon>
        <taxon>Fungi</taxon>
        <taxon>Fungi incertae sedis</taxon>
        <taxon>Chytridiomycota</taxon>
        <taxon>Chytridiomycota incertae sedis</taxon>
        <taxon>Chytridiomycetes</taxon>
        <taxon>Chytridiales</taxon>
        <taxon>Chytriomycetaceae</taxon>
        <taxon>Rhizoclosmatium</taxon>
    </lineage>
</organism>
<gene>
    <name evidence="1" type="ORF">BCR33DRAFT_740268</name>
</gene>
<protein>
    <submittedName>
        <fullName evidence="1">Uncharacterized protein</fullName>
    </submittedName>
</protein>
<proteinExistence type="predicted"/>
<dbReference type="EMBL" id="MCGO01000035">
    <property type="protein sequence ID" value="ORY40410.1"/>
    <property type="molecule type" value="Genomic_DNA"/>
</dbReference>
<comment type="caution">
    <text evidence="1">The sequence shown here is derived from an EMBL/GenBank/DDBJ whole genome shotgun (WGS) entry which is preliminary data.</text>
</comment>
<dbReference type="AlphaFoldDB" id="A0A1Y2C068"/>
<reference evidence="1 2" key="1">
    <citation type="submission" date="2016-07" db="EMBL/GenBank/DDBJ databases">
        <title>Pervasive Adenine N6-methylation of Active Genes in Fungi.</title>
        <authorList>
            <consortium name="DOE Joint Genome Institute"/>
            <person name="Mondo S.J."/>
            <person name="Dannebaum R.O."/>
            <person name="Kuo R.C."/>
            <person name="Labutti K."/>
            <person name="Haridas S."/>
            <person name="Kuo A."/>
            <person name="Salamov A."/>
            <person name="Ahrendt S.R."/>
            <person name="Lipzen A."/>
            <person name="Sullivan W."/>
            <person name="Andreopoulos W.B."/>
            <person name="Clum A."/>
            <person name="Lindquist E."/>
            <person name="Daum C."/>
            <person name="Ramamoorthy G.K."/>
            <person name="Gryganskyi A."/>
            <person name="Culley D."/>
            <person name="Magnuson J.K."/>
            <person name="James T.Y."/>
            <person name="O'Malley M.A."/>
            <person name="Stajich J.E."/>
            <person name="Spatafora J.W."/>
            <person name="Visel A."/>
            <person name="Grigoriev I.V."/>
        </authorList>
    </citation>
    <scope>NUCLEOTIDE SEQUENCE [LARGE SCALE GENOMIC DNA]</scope>
    <source>
        <strain evidence="1 2">JEL800</strain>
    </source>
</reference>
<sequence>MNRKTFHVPASQQASIKRRAIFADVTNVLTQAIPVREAARKIAAKRNISEEAVRSTYRQMENNRGHSHGNQCFTDEEEDVFLTFLETASICHSPLARADVITLI</sequence>
<evidence type="ECO:0000313" key="1">
    <source>
        <dbReference type="EMBL" id="ORY40410.1"/>
    </source>
</evidence>
<name>A0A1Y2C068_9FUNG</name>
<dbReference type="OrthoDB" id="2179951at2759"/>
<accession>A0A1Y2C068</accession>
<keyword evidence="2" id="KW-1185">Reference proteome</keyword>
<dbReference type="Proteomes" id="UP000193642">
    <property type="component" value="Unassembled WGS sequence"/>
</dbReference>